<dbReference type="PANTHER" id="PTHR31902">
    <property type="entry name" value="ACTIN PATCHES DISTAL PROTEIN 1"/>
    <property type="match status" value="1"/>
</dbReference>
<organism evidence="1 2">
    <name type="scientific">Absidia repens</name>
    <dbReference type="NCBI Taxonomy" id="90262"/>
    <lineage>
        <taxon>Eukaryota</taxon>
        <taxon>Fungi</taxon>
        <taxon>Fungi incertae sedis</taxon>
        <taxon>Mucoromycota</taxon>
        <taxon>Mucoromycotina</taxon>
        <taxon>Mucoromycetes</taxon>
        <taxon>Mucorales</taxon>
        <taxon>Cunninghamellaceae</taxon>
        <taxon>Absidia</taxon>
    </lineage>
</organism>
<dbReference type="CDD" id="cd03062">
    <property type="entry name" value="TRX_Fd_Sucrase"/>
    <property type="match status" value="1"/>
</dbReference>
<gene>
    <name evidence="1" type="ORF">BCR42DRAFT_409896</name>
</gene>
<dbReference type="Gene3D" id="3.40.30.10">
    <property type="entry name" value="Glutaredoxin"/>
    <property type="match status" value="1"/>
</dbReference>
<dbReference type="SUPFAM" id="SSF52833">
    <property type="entry name" value="Thioredoxin-like"/>
    <property type="match status" value="1"/>
</dbReference>
<name>A0A1X2IPQ8_9FUNG</name>
<sequence>MDWISGQLKNLYTCDPLPKISLPPVNDKKLEPIVPIQCEACVLPCNSHDMIPSHINIDQTRSLHNTVTPYILHLVVFTGKTEWPAHIEDEGITGVLMDCLDQRRKQSNLQSSNRSSQNTFHLYGATQQQQQQERVLVTNASLPSTYSTKGIDILVLPDNMIISNVTSKRIQAFVDFIFGQPTSDFDLHPSPWNNLILVCAHRRKDQRCGTIGPMVQQAFQQAILHYSLQDQCQTMLVSHLGGHAFAGNVILYTHQGLRSIWYGRITPCHCINIVRYSICQDYVLQEFVRGVLQAGSDKSTKPYMTLSLEW</sequence>
<dbReference type="EMBL" id="MCGE01000007">
    <property type="protein sequence ID" value="ORZ19501.1"/>
    <property type="molecule type" value="Genomic_DNA"/>
</dbReference>
<evidence type="ECO:0000313" key="1">
    <source>
        <dbReference type="EMBL" id="ORZ19501.1"/>
    </source>
</evidence>
<dbReference type="InterPro" id="IPR009737">
    <property type="entry name" value="Aim32/Apd1-like"/>
</dbReference>
<dbReference type="PANTHER" id="PTHR31902:SF14">
    <property type="entry name" value="ACTIN PATCHES DISTAL PROTEIN 1"/>
    <property type="match status" value="1"/>
</dbReference>
<protein>
    <submittedName>
        <fullName evidence="1">Sucrase/ferredoxin-like-domain-containing protein</fullName>
    </submittedName>
</protein>
<dbReference type="AlphaFoldDB" id="A0A1X2IPQ8"/>
<keyword evidence="2" id="KW-1185">Reference proteome</keyword>
<dbReference type="InterPro" id="IPR036249">
    <property type="entry name" value="Thioredoxin-like_sf"/>
</dbReference>
<dbReference type="Pfam" id="PF06999">
    <property type="entry name" value="Suc_Fer-like"/>
    <property type="match status" value="1"/>
</dbReference>
<evidence type="ECO:0000313" key="2">
    <source>
        <dbReference type="Proteomes" id="UP000193560"/>
    </source>
</evidence>
<comment type="caution">
    <text evidence="1">The sequence shown here is derived from an EMBL/GenBank/DDBJ whole genome shotgun (WGS) entry which is preliminary data.</text>
</comment>
<reference evidence="1 2" key="1">
    <citation type="submission" date="2016-07" db="EMBL/GenBank/DDBJ databases">
        <title>Pervasive Adenine N6-methylation of Active Genes in Fungi.</title>
        <authorList>
            <consortium name="DOE Joint Genome Institute"/>
            <person name="Mondo S.J."/>
            <person name="Dannebaum R.O."/>
            <person name="Kuo R.C."/>
            <person name="Labutti K."/>
            <person name="Haridas S."/>
            <person name="Kuo A."/>
            <person name="Salamov A."/>
            <person name="Ahrendt S.R."/>
            <person name="Lipzen A."/>
            <person name="Sullivan W."/>
            <person name="Andreopoulos W.B."/>
            <person name="Clum A."/>
            <person name="Lindquist E."/>
            <person name="Daum C."/>
            <person name="Ramamoorthy G.K."/>
            <person name="Gryganskyi A."/>
            <person name="Culley D."/>
            <person name="Magnuson J.K."/>
            <person name="James T.Y."/>
            <person name="O'Malley M.A."/>
            <person name="Stajich J.E."/>
            <person name="Spatafora J.W."/>
            <person name="Visel A."/>
            <person name="Grigoriev I.V."/>
        </authorList>
    </citation>
    <scope>NUCLEOTIDE SEQUENCE [LARGE SCALE GENOMIC DNA]</scope>
    <source>
        <strain evidence="1 2">NRRL 1336</strain>
    </source>
</reference>
<proteinExistence type="predicted"/>
<dbReference type="OrthoDB" id="10253744at2759"/>
<accession>A0A1X2IPQ8</accession>
<dbReference type="Proteomes" id="UP000193560">
    <property type="component" value="Unassembled WGS sequence"/>
</dbReference>